<comment type="caution">
    <text evidence="1">The sequence shown here is derived from an EMBL/GenBank/DDBJ whole genome shotgun (WGS) entry which is preliminary data.</text>
</comment>
<evidence type="ECO:0000313" key="2">
    <source>
        <dbReference type="Proteomes" id="UP000772434"/>
    </source>
</evidence>
<protein>
    <submittedName>
        <fullName evidence="1">Uncharacterized protein</fullName>
    </submittedName>
</protein>
<gene>
    <name evidence="1" type="ORF">BDP27DRAFT_1316897</name>
</gene>
<proteinExistence type="predicted"/>
<keyword evidence="2" id="KW-1185">Reference proteome</keyword>
<dbReference type="Proteomes" id="UP000772434">
    <property type="component" value="Unassembled WGS sequence"/>
</dbReference>
<organism evidence="1 2">
    <name type="scientific">Rhodocollybia butyracea</name>
    <dbReference type="NCBI Taxonomy" id="206335"/>
    <lineage>
        <taxon>Eukaryota</taxon>
        <taxon>Fungi</taxon>
        <taxon>Dikarya</taxon>
        <taxon>Basidiomycota</taxon>
        <taxon>Agaricomycotina</taxon>
        <taxon>Agaricomycetes</taxon>
        <taxon>Agaricomycetidae</taxon>
        <taxon>Agaricales</taxon>
        <taxon>Marasmiineae</taxon>
        <taxon>Omphalotaceae</taxon>
        <taxon>Rhodocollybia</taxon>
    </lineage>
</organism>
<evidence type="ECO:0000313" key="1">
    <source>
        <dbReference type="EMBL" id="KAF9074331.1"/>
    </source>
</evidence>
<name>A0A9P5PXK2_9AGAR</name>
<dbReference type="EMBL" id="JADNRY010000013">
    <property type="protein sequence ID" value="KAF9074331.1"/>
    <property type="molecule type" value="Genomic_DNA"/>
</dbReference>
<reference evidence="1" key="1">
    <citation type="submission" date="2020-11" db="EMBL/GenBank/DDBJ databases">
        <authorList>
            <consortium name="DOE Joint Genome Institute"/>
            <person name="Ahrendt S."/>
            <person name="Riley R."/>
            <person name="Andreopoulos W."/>
            <person name="Labutti K."/>
            <person name="Pangilinan J."/>
            <person name="Ruiz-Duenas F.J."/>
            <person name="Barrasa J.M."/>
            <person name="Sanchez-Garcia M."/>
            <person name="Camarero S."/>
            <person name="Miyauchi S."/>
            <person name="Serrano A."/>
            <person name="Linde D."/>
            <person name="Babiker R."/>
            <person name="Drula E."/>
            <person name="Ayuso-Fernandez I."/>
            <person name="Pacheco R."/>
            <person name="Padilla G."/>
            <person name="Ferreira P."/>
            <person name="Barriuso J."/>
            <person name="Kellner H."/>
            <person name="Castanera R."/>
            <person name="Alfaro M."/>
            <person name="Ramirez L."/>
            <person name="Pisabarro A.G."/>
            <person name="Kuo A."/>
            <person name="Tritt A."/>
            <person name="Lipzen A."/>
            <person name="He G."/>
            <person name="Yan M."/>
            <person name="Ng V."/>
            <person name="Cullen D."/>
            <person name="Martin F."/>
            <person name="Rosso M.-N."/>
            <person name="Henrissat B."/>
            <person name="Hibbett D."/>
            <person name="Martinez A.T."/>
            <person name="Grigoriev I.V."/>
        </authorList>
    </citation>
    <scope>NUCLEOTIDE SEQUENCE</scope>
    <source>
        <strain evidence="1">AH 40177</strain>
    </source>
</reference>
<dbReference type="AlphaFoldDB" id="A0A9P5PXK2"/>
<accession>A0A9P5PXK2</accession>
<sequence>MAPYEALKSPRIYCCFDMRLKLSESPTLLVFSDARLQTSQMVRIFNSPLTLTQTIGRFFCERHRSGSTQ</sequence>